<evidence type="ECO:0000256" key="6">
    <source>
        <dbReference type="ARBA" id="ARBA00047517"/>
    </source>
</evidence>
<dbReference type="Gene3D" id="3.90.1150.10">
    <property type="entry name" value="Aspartate Aminotransferase, domain 1"/>
    <property type="match status" value="1"/>
</dbReference>
<evidence type="ECO:0000256" key="3">
    <source>
        <dbReference type="ARBA" id="ARBA00022898"/>
    </source>
</evidence>
<dbReference type="InterPro" id="IPR006233">
    <property type="entry name" value="Cys_b_lyase_bac"/>
</dbReference>
<dbReference type="AlphaFoldDB" id="A0A381RM94"/>
<evidence type="ECO:0000256" key="4">
    <source>
        <dbReference type="ARBA" id="ARBA00023239"/>
    </source>
</evidence>
<comment type="pathway">
    <text evidence="5">Amino-acid biosynthesis; L-methionine biosynthesis via de novo pathway; L-homocysteine from L-cystathionine: step 1/1.</text>
</comment>
<dbReference type="InterPro" id="IPR015422">
    <property type="entry name" value="PyrdxlP-dep_Trfase_small"/>
</dbReference>
<dbReference type="PIRSF" id="PIRSF001434">
    <property type="entry name" value="CGS"/>
    <property type="match status" value="1"/>
</dbReference>
<evidence type="ECO:0000256" key="1">
    <source>
        <dbReference type="ARBA" id="ARBA00001933"/>
    </source>
</evidence>
<dbReference type="InterPro" id="IPR015424">
    <property type="entry name" value="PyrdxlP-dep_Trfase"/>
</dbReference>
<dbReference type="PANTHER" id="PTHR43500">
    <property type="entry name" value="CYSTATHIONINE BETA-LYASE-RELATED"/>
    <property type="match status" value="1"/>
</dbReference>
<protein>
    <recommendedName>
        <fullName evidence="9">Cystathionine beta-lyase</fullName>
    </recommendedName>
</protein>
<organism evidence="8">
    <name type="scientific">marine metagenome</name>
    <dbReference type="NCBI Taxonomy" id="408172"/>
    <lineage>
        <taxon>unclassified sequences</taxon>
        <taxon>metagenomes</taxon>
        <taxon>ecological metagenomes</taxon>
    </lineage>
</organism>
<dbReference type="GO" id="GO:0019346">
    <property type="term" value="P:transsulfuration"/>
    <property type="evidence" value="ECO:0007669"/>
    <property type="project" value="InterPro"/>
</dbReference>
<keyword evidence="3" id="KW-0663">Pyridoxal phosphate</keyword>
<dbReference type="PANTHER" id="PTHR43500:SF1">
    <property type="entry name" value="CYSTATHIONINE BETA-LYASE-RELATED"/>
    <property type="match status" value="1"/>
</dbReference>
<evidence type="ECO:0000256" key="7">
    <source>
        <dbReference type="ARBA" id="ARBA00047625"/>
    </source>
</evidence>
<comment type="catalytic activity">
    <reaction evidence="7">
        <text>an S-substituted L-cysteine + H2O = a thiol + pyruvate + NH4(+)</text>
        <dbReference type="Rhea" id="RHEA:18121"/>
        <dbReference type="ChEBI" id="CHEBI:15361"/>
        <dbReference type="ChEBI" id="CHEBI:15377"/>
        <dbReference type="ChEBI" id="CHEBI:28938"/>
        <dbReference type="ChEBI" id="CHEBI:29256"/>
        <dbReference type="ChEBI" id="CHEBI:58717"/>
        <dbReference type="EC" id="4.4.1.13"/>
    </reaction>
</comment>
<dbReference type="InterPro" id="IPR054542">
    <property type="entry name" value="Cys_met_metab_PP"/>
</dbReference>
<dbReference type="Pfam" id="PF01053">
    <property type="entry name" value="Cys_Met_Meta_PP"/>
    <property type="match status" value="1"/>
</dbReference>
<feature type="non-terminal residue" evidence="8">
    <location>
        <position position="1"/>
    </location>
</feature>
<evidence type="ECO:0000256" key="5">
    <source>
        <dbReference type="ARBA" id="ARBA00046315"/>
    </source>
</evidence>
<dbReference type="FunFam" id="3.40.640.10:FF:000046">
    <property type="entry name" value="Cystathionine gamma-lyase"/>
    <property type="match status" value="1"/>
</dbReference>
<dbReference type="NCBIfam" id="TIGR01324">
    <property type="entry name" value="cysta_beta_ly_B"/>
    <property type="match status" value="1"/>
</dbReference>
<accession>A0A381RM94</accession>
<evidence type="ECO:0000313" key="8">
    <source>
        <dbReference type="EMBL" id="SUZ92381.1"/>
    </source>
</evidence>
<name>A0A381RM94_9ZZZZ</name>
<sequence>VVSGRDPQRFGGMVNPPVYHVSTVLAETVEQLKSKDHAEESGKQEMTYGRRGTPTSWALENAVAELEGGYRSLAFPSGLSAVTGALLAFLKAGDHLLMTDSVYAPTRRFCNTILKRFGVETTYYDPLIGADIGSLLRPNTSVVFTESPGSHTFEVQDIPAISKVTHAHGAKILMDNTWASPLFFKPFEHGVDVSIQAATKYIVGHSDVMLGTVTATKEAWPELRDCTGDMGQCAGPDDLYLAQRGLRSMAVRLRQHQANALLIAEWLQTRPEVRQVLYPALPGAPGHEIWKRDFLGASGLFAFELQPCTEKAIEAMLDGMRLFGMGYSWGGYESLLIPENVRKIRTAVPWRFEGPLLRIHIGLEDVEDLKDDLKEGLERLRDFRG</sequence>
<dbReference type="InterPro" id="IPR000277">
    <property type="entry name" value="Cys/Met-Metab_PyrdxlP-dep_enz"/>
</dbReference>
<comment type="catalytic activity">
    <reaction evidence="6">
        <text>L,L-cystathionine + H2O = L-homocysteine + pyruvate + NH4(+)</text>
        <dbReference type="Rhea" id="RHEA:13965"/>
        <dbReference type="ChEBI" id="CHEBI:15361"/>
        <dbReference type="ChEBI" id="CHEBI:15377"/>
        <dbReference type="ChEBI" id="CHEBI:28938"/>
        <dbReference type="ChEBI" id="CHEBI:58161"/>
        <dbReference type="ChEBI" id="CHEBI:58199"/>
    </reaction>
</comment>
<gene>
    <name evidence="8" type="ORF">METZ01_LOCUS45235</name>
</gene>
<dbReference type="PROSITE" id="PS00868">
    <property type="entry name" value="CYS_MET_METAB_PP"/>
    <property type="match status" value="1"/>
</dbReference>
<dbReference type="Gene3D" id="3.40.640.10">
    <property type="entry name" value="Type I PLP-dependent aspartate aminotransferase-like (Major domain)"/>
    <property type="match status" value="1"/>
</dbReference>
<proteinExistence type="inferred from homology"/>
<reference evidence="8" key="1">
    <citation type="submission" date="2018-05" db="EMBL/GenBank/DDBJ databases">
        <authorList>
            <person name="Lanie J.A."/>
            <person name="Ng W.-L."/>
            <person name="Kazmierczak K.M."/>
            <person name="Andrzejewski T.M."/>
            <person name="Davidsen T.M."/>
            <person name="Wayne K.J."/>
            <person name="Tettelin H."/>
            <person name="Glass J.I."/>
            <person name="Rusch D."/>
            <person name="Podicherti R."/>
            <person name="Tsui H.-C.T."/>
            <person name="Winkler M.E."/>
        </authorList>
    </citation>
    <scope>NUCLEOTIDE SEQUENCE</scope>
</reference>
<dbReference type="SUPFAM" id="SSF53383">
    <property type="entry name" value="PLP-dependent transferases"/>
    <property type="match status" value="1"/>
</dbReference>
<keyword evidence="4" id="KW-0456">Lyase</keyword>
<comment type="cofactor">
    <cofactor evidence="1">
        <name>pyridoxal 5'-phosphate</name>
        <dbReference type="ChEBI" id="CHEBI:597326"/>
    </cofactor>
</comment>
<dbReference type="CDD" id="cd00614">
    <property type="entry name" value="CGS_like"/>
    <property type="match status" value="1"/>
</dbReference>
<dbReference type="GO" id="GO:0019450">
    <property type="term" value="P:L-cysteine catabolic process to pyruvate"/>
    <property type="evidence" value="ECO:0007669"/>
    <property type="project" value="TreeGrafter"/>
</dbReference>
<comment type="similarity">
    <text evidence="2">Belongs to the trans-sulfuration enzymes family.</text>
</comment>
<dbReference type="EMBL" id="UINC01002054">
    <property type="protein sequence ID" value="SUZ92381.1"/>
    <property type="molecule type" value="Genomic_DNA"/>
</dbReference>
<dbReference type="InterPro" id="IPR015421">
    <property type="entry name" value="PyrdxlP-dep_Trfase_major"/>
</dbReference>
<dbReference type="GO" id="GO:0047804">
    <property type="term" value="F:cysteine-S-conjugate beta-lyase activity"/>
    <property type="evidence" value="ECO:0007669"/>
    <property type="project" value="UniProtKB-EC"/>
</dbReference>
<dbReference type="GO" id="GO:0030170">
    <property type="term" value="F:pyridoxal phosphate binding"/>
    <property type="evidence" value="ECO:0007669"/>
    <property type="project" value="InterPro"/>
</dbReference>
<evidence type="ECO:0008006" key="9">
    <source>
        <dbReference type="Google" id="ProtNLM"/>
    </source>
</evidence>
<evidence type="ECO:0000256" key="2">
    <source>
        <dbReference type="ARBA" id="ARBA00009077"/>
    </source>
</evidence>